<dbReference type="InterPro" id="IPR001810">
    <property type="entry name" value="F-box_dom"/>
</dbReference>
<dbReference type="PROSITE" id="PS50181">
    <property type="entry name" value="FBOX"/>
    <property type="match status" value="1"/>
</dbReference>
<dbReference type="CDD" id="cd22160">
    <property type="entry name" value="F-box_AtFBL13-like"/>
    <property type="match status" value="1"/>
</dbReference>
<accession>A0A1R3L056</accession>
<evidence type="ECO:0000259" key="1">
    <source>
        <dbReference type="PROSITE" id="PS50181"/>
    </source>
</evidence>
<dbReference type="Pfam" id="PF00646">
    <property type="entry name" value="F-box"/>
    <property type="match status" value="1"/>
</dbReference>
<dbReference type="PANTHER" id="PTHR34145">
    <property type="entry name" value="OS02G0105600 PROTEIN"/>
    <property type="match status" value="1"/>
</dbReference>
<dbReference type="Gene3D" id="3.80.10.10">
    <property type="entry name" value="Ribonuclease Inhibitor"/>
    <property type="match status" value="1"/>
</dbReference>
<dbReference type="SUPFAM" id="SSF52047">
    <property type="entry name" value="RNI-like"/>
    <property type="match status" value="1"/>
</dbReference>
<dbReference type="SMART" id="SM00256">
    <property type="entry name" value="FBOX"/>
    <property type="match status" value="1"/>
</dbReference>
<dbReference type="PANTHER" id="PTHR34145:SF68">
    <property type="entry name" value="FBD DOMAIN-CONTAINING PROTEIN"/>
    <property type="match status" value="1"/>
</dbReference>
<reference evidence="3" key="1">
    <citation type="submission" date="2013-09" db="EMBL/GenBank/DDBJ databases">
        <title>Corchorus olitorius genome sequencing.</title>
        <authorList>
            <person name="Alam M."/>
            <person name="Haque M.S."/>
            <person name="Islam M.S."/>
            <person name="Emdad E.M."/>
            <person name="Islam M.M."/>
            <person name="Ahmed B."/>
            <person name="Halim A."/>
            <person name="Hossen Q.M.M."/>
            <person name="Hossain M.Z."/>
            <person name="Ahmed R."/>
            <person name="Khan M.M."/>
            <person name="Islam R."/>
            <person name="Rashid M.M."/>
            <person name="Khan S.A."/>
            <person name="Rahman M.S."/>
            <person name="Alam M."/>
            <person name="Yahiya A.S."/>
            <person name="Khan M.S."/>
            <person name="Azam M.S."/>
            <person name="Haque T."/>
            <person name="Lashkar M.Z.H."/>
            <person name="Akhand A.I."/>
            <person name="Morshed G."/>
            <person name="Roy S."/>
            <person name="Uddin K.S."/>
            <person name="Rabeya T."/>
            <person name="Hossain A.S."/>
            <person name="Chowdhury A."/>
            <person name="Snigdha A.R."/>
            <person name="Mortoza M.S."/>
            <person name="Matin S.A."/>
            <person name="Hoque S.M.E."/>
            <person name="Islam M.K."/>
            <person name="Roy D.K."/>
            <person name="Haider R."/>
            <person name="Moosa M.M."/>
            <person name="Elias S.M."/>
            <person name="Hasan A.M."/>
            <person name="Jahan S."/>
            <person name="Shafiuddin M."/>
            <person name="Mahmood N."/>
            <person name="Shommy N.S."/>
        </authorList>
    </citation>
    <scope>NUCLEOTIDE SEQUENCE [LARGE SCALE GENOMIC DNA]</scope>
    <source>
        <strain evidence="3">cv. O-4</strain>
    </source>
</reference>
<gene>
    <name evidence="2" type="ORF">COLO4_02841</name>
</gene>
<dbReference type="InterPro" id="IPR053772">
    <property type="entry name" value="At1g61320/At1g61330-like"/>
</dbReference>
<evidence type="ECO:0000313" key="2">
    <source>
        <dbReference type="EMBL" id="OMP12714.1"/>
    </source>
</evidence>
<protein>
    <recommendedName>
        <fullName evidence="1">F-box domain-containing protein</fullName>
    </recommendedName>
</protein>
<dbReference type="InterPro" id="IPR055357">
    <property type="entry name" value="LRR_At1g61320_AtMIF1"/>
</dbReference>
<dbReference type="Pfam" id="PF23622">
    <property type="entry name" value="LRR_At1g61320_AtMIF1"/>
    <property type="match status" value="1"/>
</dbReference>
<dbReference type="Gene3D" id="1.20.1280.50">
    <property type="match status" value="1"/>
</dbReference>
<keyword evidence="3" id="KW-1185">Reference proteome</keyword>
<dbReference type="InterPro" id="IPR053781">
    <property type="entry name" value="F-box_AtFBL13-like"/>
</dbReference>
<organism evidence="2 3">
    <name type="scientific">Corchorus olitorius</name>
    <dbReference type="NCBI Taxonomy" id="93759"/>
    <lineage>
        <taxon>Eukaryota</taxon>
        <taxon>Viridiplantae</taxon>
        <taxon>Streptophyta</taxon>
        <taxon>Embryophyta</taxon>
        <taxon>Tracheophyta</taxon>
        <taxon>Spermatophyta</taxon>
        <taxon>Magnoliopsida</taxon>
        <taxon>eudicotyledons</taxon>
        <taxon>Gunneridae</taxon>
        <taxon>Pentapetalae</taxon>
        <taxon>rosids</taxon>
        <taxon>malvids</taxon>
        <taxon>Malvales</taxon>
        <taxon>Malvaceae</taxon>
        <taxon>Grewioideae</taxon>
        <taxon>Apeibeae</taxon>
        <taxon>Corchorus</taxon>
    </lineage>
</organism>
<dbReference type="InterPro" id="IPR032675">
    <property type="entry name" value="LRR_dom_sf"/>
</dbReference>
<evidence type="ECO:0000313" key="3">
    <source>
        <dbReference type="Proteomes" id="UP000187203"/>
    </source>
</evidence>
<name>A0A1R3L056_9ROSI</name>
<comment type="caution">
    <text evidence="2">The sequence shown here is derived from an EMBL/GenBank/DDBJ whole genome shotgun (WGS) entry which is preliminary data.</text>
</comment>
<feature type="domain" description="F-box" evidence="1">
    <location>
        <begin position="10"/>
        <end position="57"/>
    </location>
</feature>
<dbReference type="OrthoDB" id="613853at2759"/>
<dbReference type="AlphaFoldDB" id="A0A1R3L056"/>
<dbReference type="EMBL" id="AWUE01007471">
    <property type="protein sequence ID" value="OMP12714.1"/>
    <property type="molecule type" value="Genomic_DNA"/>
</dbReference>
<dbReference type="InterPro" id="IPR036047">
    <property type="entry name" value="F-box-like_dom_sf"/>
</dbReference>
<proteinExistence type="predicted"/>
<dbReference type="SUPFAM" id="SSF81383">
    <property type="entry name" value="F-box domain"/>
    <property type="match status" value="1"/>
</dbReference>
<sequence>MEHPSKEQDDDVLMALPEEILVSVLSCLKLKEAVRTSILSRRWKDLWRRGRLNFDPLNLPWGKDYIDWMKKVIYSRQTIDGDVLTDRDWLRLMRNHDYVLKERWSDLSLLPQDMPSSVLNSLERLEDYRIGNLSKEWKDSWNRGRFKYDPSNLRWGKDYIEWVDRVLDSHDQVVEFEELRVCFDLDKRFTKKINRWVVVALTKRVRRLELDLTPINFSYRMMKSKNYSLPLKLLMSVGSSKSLTCLCLKYVQVKGQILEHLLSNCVSLETLHVLNSESQLRNNSSCSQQLIDLKVCGSSSLRLKHLHISFCHNIKSMEVSAPNLVSFSYYGRHEIKLQLKYVPQLRDVNYGAYKGFRHSDFLYSTLASYASQLVNLSLNFISSIDQTMLQCPPLPNLRYLTCDVLVVERSSSMGLLRLTPLIHAAPYLHKFKLNIEMTIDARIELEEREIGEVMEFVARKIDYNYFPNEKLREVEIVGFLGSKPEIELLTYLLKTALEVNKIVINTLPPRVSLGTPALRKERKAPERWKAIQFVRKLGRQQLGLESDEARAVVERVQVPRLGLASYLDKTLGIKFL</sequence>
<dbReference type="Proteomes" id="UP000187203">
    <property type="component" value="Unassembled WGS sequence"/>
</dbReference>